<name>D3DFR5_HYDTT</name>
<dbReference type="Proteomes" id="UP000002574">
    <property type="component" value="Chromosome"/>
</dbReference>
<sequence length="277" mass="31378">MREYITIIIAHHEGKPPKTLKIRKSHLKAFVASAVSFCFLSLLSYATSWHLLSERQKLKAEAKKLFEEKKMVLTQKERLNQEKEVMKEKLRAIETKMATVEEYLSKRGVIGKTLAVGGASYKDVSYRDVSYLEFLEDRAEYLLSKVKATPLGYPIFGRITSHMGWRKNPFGRGYEFHSGIDIEAPIGSKVKATADGVVEFAGRYFDYGKAVIIRHPSGYITLYGHLSQIDVKEGQKIKAGDIVGRVGSTGRSTGPHLHYEVIKNNRPINPLDFIAWR</sequence>
<keyword evidence="2" id="KW-0472">Membrane</keyword>
<evidence type="ECO:0000256" key="2">
    <source>
        <dbReference type="SAM" id="Phobius"/>
    </source>
</evidence>
<gene>
    <name evidence="4" type="primary">nlpD</name>
    <name evidence="4" type="ordered locus">HTH_0200</name>
</gene>
<evidence type="ECO:0000313" key="4">
    <source>
        <dbReference type="EMBL" id="BAI68667.1"/>
    </source>
</evidence>
<feature type="domain" description="M23ase beta-sheet core" evidence="3">
    <location>
        <begin position="176"/>
        <end position="270"/>
    </location>
</feature>
<dbReference type="MEROPS" id="M23.009"/>
<dbReference type="CDD" id="cd12797">
    <property type="entry name" value="M23_peptidase"/>
    <property type="match status" value="1"/>
</dbReference>
<keyword evidence="2" id="KW-0812">Transmembrane</keyword>
<dbReference type="Gene3D" id="2.70.70.10">
    <property type="entry name" value="Glucose Permease (Domain IIA)"/>
    <property type="match status" value="1"/>
</dbReference>
<dbReference type="Pfam" id="PF01551">
    <property type="entry name" value="Peptidase_M23"/>
    <property type="match status" value="1"/>
</dbReference>
<dbReference type="InterPro" id="IPR050570">
    <property type="entry name" value="Cell_wall_metabolism_enzyme"/>
</dbReference>
<evidence type="ECO:0000256" key="1">
    <source>
        <dbReference type="SAM" id="Coils"/>
    </source>
</evidence>
<protein>
    <submittedName>
        <fullName evidence="4">Putative lipoprotein</fullName>
    </submittedName>
</protein>
<dbReference type="InterPro" id="IPR011055">
    <property type="entry name" value="Dup_hybrid_motif"/>
</dbReference>
<keyword evidence="1" id="KW-0175">Coiled coil</keyword>
<keyword evidence="2" id="KW-1133">Transmembrane helix</keyword>
<organism evidence="4 5">
    <name type="scientific">Hydrogenobacter thermophilus (strain DSM 6534 / IAM 12695 / TK-6)</name>
    <dbReference type="NCBI Taxonomy" id="608538"/>
    <lineage>
        <taxon>Bacteria</taxon>
        <taxon>Pseudomonadati</taxon>
        <taxon>Aquificota</taxon>
        <taxon>Aquificia</taxon>
        <taxon>Aquificales</taxon>
        <taxon>Aquificaceae</taxon>
        <taxon>Hydrogenobacter</taxon>
    </lineage>
</organism>
<proteinExistence type="predicted"/>
<dbReference type="AlphaFoldDB" id="D3DFR5"/>
<dbReference type="eggNOG" id="COG0739">
    <property type="taxonomic scope" value="Bacteria"/>
</dbReference>
<keyword evidence="5" id="KW-1185">Reference proteome</keyword>
<dbReference type="GO" id="GO:0004222">
    <property type="term" value="F:metalloendopeptidase activity"/>
    <property type="evidence" value="ECO:0007669"/>
    <property type="project" value="TreeGrafter"/>
</dbReference>
<dbReference type="KEGG" id="hth:HTH_0200"/>
<dbReference type="PANTHER" id="PTHR21666">
    <property type="entry name" value="PEPTIDASE-RELATED"/>
    <property type="match status" value="1"/>
</dbReference>
<accession>D3DFR5</accession>
<keyword evidence="4" id="KW-0449">Lipoprotein</keyword>
<dbReference type="RefSeq" id="WP_012962850.1">
    <property type="nucleotide sequence ID" value="NC_013799.1"/>
</dbReference>
<dbReference type="InterPro" id="IPR016047">
    <property type="entry name" value="M23ase_b-sheet_dom"/>
</dbReference>
<dbReference type="OrthoDB" id="9809488at2"/>
<evidence type="ECO:0000313" key="5">
    <source>
        <dbReference type="Proteomes" id="UP000002574"/>
    </source>
</evidence>
<dbReference type="KEGG" id="hte:Hydth_0199"/>
<dbReference type="PANTHER" id="PTHR21666:SF286">
    <property type="entry name" value="LIPOPROTEIN NLPD"/>
    <property type="match status" value="1"/>
</dbReference>
<dbReference type="SUPFAM" id="SSF51261">
    <property type="entry name" value="Duplicated hybrid motif"/>
    <property type="match status" value="1"/>
</dbReference>
<evidence type="ECO:0000259" key="3">
    <source>
        <dbReference type="Pfam" id="PF01551"/>
    </source>
</evidence>
<dbReference type="FunFam" id="2.70.70.10:FF:000006">
    <property type="entry name" value="M23 family peptidase"/>
    <property type="match status" value="1"/>
</dbReference>
<feature type="coiled-coil region" evidence="1">
    <location>
        <begin position="55"/>
        <end position="96"/>
    </location>
</feature>
<feature type="transmembrane region" description="Helical" evidence="2">
    <location>
        <begin position="29"/>
        <end position="52"/>
    </location>
</feature>
<dbReference type="EMBL" id="AP011112">
    <property type="protein sequence ID" value="BAI68667.1"/>
    <property type="molecule type" value="Genomic_DNA"/>
</dbReference>
<reference evidence="4 5" key="1">
    <citation type="journal article" date="2010" name="J. Bacteriol.">
        <title>Complete genome sequence of the thermophilic, obligately chemolithoautotrophic hydrogen-oxidizing bacterium Hydrogenobacter thermophilus TK-6.</title>
        <authorList>
            <person name="Arai H."/>
            <person name="Kanbe H."/>
            <person name="Ishii M."/>
            <person name="Igarashi Y."/>
        </authorList>
    </citation>
    <scope>NUCLEOTIDE SEQUENCE [LARGE SCALE GENOMIC DNA]</scope>
    <source>
        <strain evidence="5">DSM 6534 / IAM 12695 / TK-6 [Tokyo]</strain>
    </source>
</reference>
<dbReference type="STRING" id="608538.HTH_0200"/>